<evidence type="ECO:0000256" key="4">
    <source>
        <dbReference type="ARBA" id="ARBA00022771"/>
    </source>
</evidence>
<dbReference type="GO" id="GO:0008270">
    <property type="term" value="F:zinc ion binding"/>
    <property type="evidence" value="ECO:0007669"/>
    <property type="project" value="UniProtKB-KW"/>
</dbReference>
<evidence type="ECO:0000313" key="11">
    <source>
        <dbReference type="Proteomes" id="UP001154114"/>
    </source>
</evidence>
<name>A0A9P0BKU4_CHRIL</name>
<keyword evidence="11" id="KW-1185">Reference proteome</keyword>
<dbReference type="PROSITE" id="PS50158">
    <property type="entry name" value="ZF_CCHC"/>
    <property type="match status" value="1"/>
</dbReference>
<dbReference type="InterPro" id="IPR021109">
    <property type="entry name" value="Peptidase_aspartic_dom_sf"/>
</dbReference>
<dbReference type="SMART" id="SM00356">
    <property type="entry name" value="ZnF_C3H1"/>
    <property type="match status" value="1"/>
</dbReference>
<dbReference type="Pfam" id="PF22936">
    <property type="entry name" value="Pol_BBD"/>
    <property type="match status" value="1"/>
</dbReference>
<dbReference type="Gene3D" id="3.30.1370.210">
    <property type="match status" value="1"/>
</dbReference>
<dbReference type="PROSITE" id="PS50103">
    <property type="entry name" value="ZF_C3H1"/>
    <property type="match status" value="1"/>
</dbReference>
<proteinExistence type="predicted"/>
<dbReference type="Gene3D" id="2.40.70.10">
    <property type="entry name" value="Acid Proteases"/>
    <property type="match status" value="1"/>
</dbReference>
<dbReference type="SUPFAM" id="SSF90229">
    <property type="entry name" value="CCCH zinc finger"/>
    <property type="match status" value="1"/>
</dbReference>
<evidence type="ECO:0000256" key="7">
    <source>
        <dbReference type="SAM" id="MobiDB-lite"/>
    </source>
</evidence>
<feature type="domain" description="C3H1-type" evidence="8">
    <location>
        <begin position="38"/>
        <end position="65"/>
    </location>
</feature>
<dbReference type="EMBL" id="LR824004">
    <property type="protein sequence ID" value="CAH0578004.1"/>
    <property type="molecule type" value="Genomic_DNA"/>
</dbReference>
<feature type="region of interest" description="Disordered" evidence="7">
    <location>
        <begin position="151"/>
        <end position="201"/>
    </location>
</feature>
<dbReference type="InterPro" id="IPR036855">
    <property type="entry name" value="Znf_CCCH_sf"/>
</dbReference>
<gene>
    <name evidence="10" type="ORF">CINC_LOCUS375</name>
</gene>
<evidence type="ECO:0000256" key="3">
    <source>
        <dbReference type="ARBA" id="ARBA00022737"/>
    </source>
</evidence>
<evidence type="ECO:0000256" key="1">
    <source>
        <dbReference type="ARBA" id="ARBA00016264"/>
    </source>
</evidence>
<dbReference type="AlphaFoldDB" id="A0A9P0BKU4"/>
<feature type="region of interest" description="Disordered" evidence="7">
    <location>
        <begin position="1"/>
        <end position="33"/>
    </location>
</feature>
<feature type="domain" description="CCHC-type" evidence="9">
    <location>
        <begin position="293"/>
        <end position="308"/>
    </location>
</feature>
<evidence type="ECO:0000256" key="6">
    <source>
        <dbReference type="PROSITE-ProRule" id="PRU00723"/>
    </source>
</evidence>
<dbReference type="InterPro" id="IPR000571">
    <property type="entry name" value="Znf_CCCH"/>
</dbReference>
<feature type="compositionally biased region" description="Pro residues" evidence="7">
    <location>
        <begin position="172"/>
        <end position="201"/>
    </location>
</feature>
<accession>A0A9P0BKU4</accession>
<feature type="zinc finger region" description="C3H1-type" evidence="6">
    <location>
        <begin position="38"/>
        <end position="65"/>
    </location>
</feature>
<keyword evidence="4 6" id="KW-0863">Zinc-finger</keyword>
<sequence>MGSNSEQNGCQQNGCQPSVSQPVASTSDPLIQSASSSDQQVKVCRDYIWGICTKGTQCKFRHEFDVAMMKNVLKFCHDHQNRTGCSRPGCSYLHTTKEEENLFLTTGQIPRALAERHSAMFAAPANLYANEFVGGQAPPLPPQPQLETTAVAAATSTTGGPPPPHSFKDPKPPLPPPPASLRGLPVPPPPPPPLPLTLPPPSTRAPVPALIPPPEFIAPLPSMYGAVEPPPPLPMFDTSRPPPSLASVTLKSQTSIVIKRAAESSEAREELQFSARKKARNSKSESKLYPLFRKCHYCGRPGHSMEDCFRLKRQNINRHEVQINEQPTSYDNSGFSLTAGDYHLFNQGKEKITFLLDSGAADHTVNREDLFISYSNLETPIRLVSIKHGEYIATKVGALQLTSNMGVPTVLEAVLYCAEMPYNLLAISMIQRAGMCVIFDQDGTRICKNDITIMRGERQLPAITFQAEIPDRSRIRF</sequence>
<evidence type="ECO:0000259" key="9">
    <source>
        <dbReference type="PROSITE" id="PS50158"/>
    </source>
</evidence>
<keyword evidence="3" id="KW-0677">Repeat</keyword>
<dbReference type="PANTHER" id="PTHR12675">
    <property type="entry name" value="MUSCLEBLIND-LIKE PROTEIN"/>
    <property type="match status" value="1"/>
</dbReference>
<keyword evidence="2 6" id="KW-0479">Metal-binding</keyword>
<evidence type="ECO:0000256" key="2">
    <source>
        <dbReference type="ARBA" id="ARBA00022723"/>
    </source>
</evidence>
<reference evidence="10" key="1">
    <citation type="submission" date="2021-12" db="EMBL/GenBank/DDBJ databases">
        <authorList>
            <person name="King R."/>
        </authorList>
    </citation>
    <scope>NUCLEOTIDE SEQUENCE</scope>
</reference>
<evidence type="ECO:0000256" key="5">
    <source>
        <dbReference type="ARBA" id="ARBA00022833"/>
    </source>
</evidence>
<keyword evidence="5 6" id="KW-0862">Zinc</keyword>
<dbReference type="GO" id="GO:0043484">
    <property type="term" value="P:regulation of RNA splicing"/>
    <property type="evidence" value="ECO:0007669"/>
    <property type="project" value="TreeGrafter"/>
</dbReference>
<dbReference type="InterPro" id="IPR054722">
    <property type="entry name" value="PolX-like_BBD"/>
</dbReference>
<organism evidence="10 11">
    <name type="scientific">Chrysodeixis includens</name>
    <name type="common">Soybean looper</name>
    <name type="synonym">Pseudoplusia includens</name>
    <dbReference type="NCBI Taxonomy" id="689277"/>
    <lineage>
        <taxon>Eukaryota</taxon>
        <taxon>Metazoa</taxon>
        <taxon>Ecdysozoa</taxon>
        <taxon>Arthropoda</taxon>
        <taxon>Hexapoda</taxon>
        <taxon>Insecta</taxon>
        <taxon>Pterygota</taxon>
        <taxon>Neoptera</taxon>
        <taxon>Endopterygota</taxon>
        <taxon>Lepidoptera</taxon>
        <taxon>Glossata</taxon>
        <taxon>Ditrysia</taxon>
        <taxon>Noctuoidea</taxon>
        <taxon>Noctuidae</taxon>
        <taxon>Plusiinae</taxon>
        <taxon>Chrysodeixis</taxon>
    </lineage>
</organism>
<dbReference type="GO" id="GO:0003723">
    <property type="term" value="F:RNA binding"/>
    <property type="evidence" value="ECO:0007669"/>
    <property type="project" value="TreeGrafter"/>
</dbReference>
<evidence type="ECO:0000313" key="10">
    <source>
        <dbReference type="EMBL" id="CAH0578004.1"/>
    </source>
</evidence>
<dbReference type="InterPro" id="IPR001878">
    <property type="entry name" value="Znf_CCHC"/>
</dbReference>
<dbReference type="PANTHER" id="PTHR12675:SF6">
    <property type="entry name" value="ZINC FINGER CCCH DOMAIN-CONTAINING PROTEIN 10"/>
    <property type="match status" value="1"/>
</dbReference>
<dbReference type="Proteomes" id="UP001154114">
    <property type="component" value="Chromosome 1"/>
</dbReference>
<protein>
    <recommendedName>
        <fullName evidence="1">Cleavage and polyadenylation specificity factor subunit 4</fullName>
    </recommendedName>
</protein>
<evidence type="ECO:0000259" key="8">
    <source>
        <dbReference type="PROSITE" id="PS50103"/>
    </source>
</evidence>